<sequence>MMQIVRSTAIFLALFGWAFGEDRKSSYEVSEVYEGLRQQALNVKSEEAGSFSGKPVWAVLMESGHSQAAVTLVAVGDSGSSLYFSSGGGIIGAAGLENVPVASSDFVKLAGTCLHDMKKTEEFPIVKPDYTTFYVLTDKGVFTYTAKTDDLGENRDKLSKLFHQGHHLISQIRIATERREAEKNKKPN</sequence>
<dbReference type="RefSeq" id="WP_092054271.1">
    <property type="nucleotide sequence ID" value="NZ_FOQD01000017.1"/>
</dbReference>
<reference evidence="2" key="1">
    <citation type="submission" date="2016-10" db="EMBL/GenBank/DDBJ databases">
        <authorList>
            <person name="Varghese N."/>
            <person name="Submissions S."/>
        </authorList>
    </citation>
    <scope>NUCLEOTIDE SEQUENCE [LARGE SCALE GENOMIC DNA]</scope>
    <source>
        <strain evidence="2">DSM 26348</strain>
    </source>
</reference>
<gene>
    <name evidence="1" type="ORF">SAMN05421753_1177</name>
</gene>
<organism evidence="1 2">
    <name type="scientific">Planctomicrobium piriforme</name>
    <dbReference type="NCBI Taxonomy" id="1576369"/>
    <lineage>
        <taxon>Bacteria</taxon>
        <taxon>Pseudomonadati</taxon>
        <taxon>Planctomycetota</taxon>
        <taxon>Planctomycetia</taxon>
        <taxon>Planctomycetales</taxon>
        <taxon>Planctomycetaceae</taxon>
        <taxon>Planctomicrobium</taxon>
    </lineage>
</organism>
<dbReference type="OrthoDB" id="3746378at2"/>
<protein>
    <submittedName>
        <fullName evidence="1">Uncharacterized protein</fullName>
    </submittedName>
</protein>
<dbReference type="EMBL" id="FOQD01000017">
    <property type="protein sequence ID" value="SFJ23980.1"/>
    <property type="molecule type" value="Genomic_DNA"/>
</dbReference>
<keyword evidence="2" id="KW-1185">Reference proteome</keyword>
<proteinExistence type="predicted"/>
<dbReference type="STRING" id="1576369.SAMN05421753_1177"/>
<evidence type="ECO:0000313" key="2">
    <source>
        <dbReference type="Proteomes" id="UP000199518"/>
    </source>
</evidence>
<accession>A0A1I3PRI0</accession>
<name>A0A1I3PRI0_9PLAN</name>
<dbReference type="AlphaFoldDB" id="A0A1I3PRI0"/>
<dbReference type="Proteomes" id="UP000199518">
    <property type="component" value="Unassembled WGS sequence"/>
</dbReference>
<evidence type="ECO:0000313" key="1">
    <source>
        <dbReference type="EMBL" id="SFJ23980.1"/>
    </source>
</evidence>